<sequence>MPRRSRVDPVAIASVGLFGVAAVADLTALGLSSSTISRRVQAGHVRRVLRGVVKEGRDEPTADQRAAAALLYAGPSSVISGGEALRRHGLTDPSPDGRILVLVDEQRQRTSSAFVEIERTERLPRAMTVDGLDLAPLDRAVIDTVRREDQLDVVRGVLTEVVQKGRTTVARLTAELAAGSQRGTALPRRVLREELGVGVHSVAEAWALAVHADSELPPVLWNPRLYDPVTGTYIAEPDAYFPDVGLAWEIDSRRHHFLLPDWDKTLRRRARMQAYGLVVAHTRPSRLRSDRAAVIEELWGSYRLAASRPCPDLLVVAASGTPQST</sequence>
<organism evidence="1 2">
    <name type="scientific">Actinomycetospora rhizophila</name>
    <dbReference type="NCBI Taxonomy" id="1416876"/>
    <lineage>
        <taxon>Bacteria</taxon>
        <taxon>Bacillati</taxon>
        <taxon>Actinomycetota</taxon>
        <taxon>Actinomycetes</taxon>
        <taxon>Pseudonocardiales</taxon>
        <taxon>Pseudonocardiaceae</taxon>
        <taxon>Actinomycetospora</taxon>
    </lineage>
</organism>
<dbReference type="EMBL" id="JBHSKG010000001">
    <property type="protein sequence ID" value="MFC5136639.1"/>
    <property type="molecule type" value="Genomic_DNA"/>
</dbReference>
<gene>
    <name evidence="1" type="ORF">ACFPK1_00195</name>
</gene>
<evidence type="ECO:0000313" key="1">
    <source>
        <dbReference type="EMBL" id="MFC5136639.1"/>
    </source>
</evidence>
<keyword evidence="2" id="KW-1185">Reference proteome</keyword>
<evidence type="ECO:0000313" key="2">
    <source>
        <dbReference type="Proteomes" id="UP001596175"/>
    </source>
</evidence>
<name>A0ABV9Z5R3_9PSEU</name>
<protein>
    <recommendedName>
        <fullName evidence="3">Transcriptional regulator, AbiEi antitoxin, Type IV TA system</fullName>
    </recommendedName>
</protein>
<evidence type="ECO:0008006" key="3">
    <source>
        <dbReference type="Google" id="ProtNLM"/>
    </source>
</evidence>
<accession>A0ABV9Z5R3</accession>
<comment type="caution">
    <text evidence="1">The sequence shown here is derived from an EMBL/GenBank/DDBJ whole genome shotgun (WGS) entry which is preliminary data.</text>
</comment>
<proteinExistence type="predicted"/>
<dbReference type="Proteomes" id="UP001596175">
    <property type="component" value="Unassembled WGS sequence"/>
</dbReference>
<dbReference type="RefSeq" id="WP_378018882.1">
    <property type="nucleotide sequence ID" value="NZ_JBHSKG010000001.1"/>
</dbReference>
<reference evidence="2" key="1">
    <citation type="journal article" date="2019" name="Int. J. Syst. Evol. Microbiol.">
        <title>The Global Catalogue of Microorganisms (GCM) 10K type strain sequencing project: providing services to taxonomists for standard genome sequencing and annotation.</title>
        <authorList>
            <consortium name="The Broad Institute Genomics Platform"/>
            <consortium name="The Broad Institute Genome Sequencing Center for Infectious Disease"/>
            <person name="Wu L."/>
            <person name="Ma J."/>
        </authorList>
    </citation>
    <scope>NUCLEOTIDE SEQUENCE [LARGE SCALE GENOMIC DNA]</scope>
    <source>
        <strain evidence="2">XZYJ18</strain>
    </source>
</reference>